<dbReference type="GO" id="GO:0080008">
    <property type="term" value="C:Cul4-RING E3 ubiquitin ligase complex"/>
    <property type="evidence" value="ECO:0007669"/>
    <property type="project" value="TreeGrafter"/>
</dbReference>
<dbReference type="InterPro" id="IPR052254">
    <property type="entry name" value="CUL4-DDB1_E3_ligase_receptor"/>
</dbReference>
<accession>A0A1E3P135</accession>
<reference evidence="4 5" key="1">
    <citation type="journal article" date="2016" name="Proc. Natl. Acad. Sci. U.S.A.">
        <title>Comparative genomics of biotechnologically important yeasts.</title>
        <authorList>
            <person name="Riley R."/>
            <person name="Haridas S."/>
            <person name="Wolfe K.H."/>
            <person name="Lopes M.R."/>
            <person name="Hittinger C.T."/>
            <person name="Goeker M."/>
            <person name="Salamov A.A."/>
            <person name="Wisecaver J.H."/>
            <person name="Long T.M."/>
            <person name="Calvey C.H."/>
            <person name="Aerts A.L."/>
            <person name="Barry K.W."/>
            <person name="Choi C."/>
            <person name="Clum A."/>
            <person name="Coughlan A.Y."/>
            <person name="Deshpande S."/>
            <person name="Douglass A.P."/>
            <person name="Hanson S.J."/>
            <person name="Klenk H.-P."/>
            <person name="LaButti K.M."/>
            <person name="Lapidus A."/>
            <person name="Lindquist E.A."/>
            <person name="Lipzen A.M."/>
            <person name="Meier-Kolthoff J.P."/>
            <person name="Ohm R.A."/>
            <person name="Otillar R.P."/>
            <person name="Pangilinan J.L."/>
            <person name="Peng Y."/>
            <person name="Rokas A."/>
            <person name="Rosa C.A."/>
            <person name="Scheuner C."/>
            <person name="Sibirny A.A."/>
            <person name="Slot J.C."/>
            <person name="Stielow J.B."/>
            <person name="Sun H."/>
            <person name="Kurtzman C.P."/>
            <person name="Blackwell M."/>
            <person name="Grigoriev I.V."/>
            <person name="Jeffries T.W."/>
        </authorList>
    </citation>
    <scope>NUCLEOTIDE SEQUENCE [LARGE SCALE GENOMIC DNA]</scope>
    <source>
        <strain evidence="5">ATCC 58044 / CBS 1984 / NCYC 433 / NRRL Y-366-8</strain>
    </source>
</reference>
<evidence type="ECO:0000256" key="2">
    <source>
        <dbReference type="ARBA" id="ARBA00022737"/>
    </source>
</evidence>
<evidence type="ECO:0000256" key="1">
    <source>
        <dbReference type="ARBA" id="ARBA00022574"/>
    </source>
</evidence>
<dbReference type="RefSeq" id="XP_019038368.1">
    <property type="nucleotide sequence ID" value="XM_019184935.1"/>
</dbReference>
<feature type="region of interest" description="Disordered" evidence="3">
    <location>
        <begin position="21"/>
        <end position="47"/>
    </location>
</feature>
<dbReference type="OrthoDB" id="3980954at2759"/>
<evidence type="ECO:0000313" key="5">
    <source>
        <dbReference type="Proteomes" id="UP000094112"/>
    </source>
</evidence>
<feature type="compositionally biased region" description="Low complexity" evidence="3">
    <location>
        <begin position="25"/>
        <end position="36"/>
    </location>
</feature>
<dbReference type="EMBL" id="KV454211">
    <property type="protein sequence ID" value="ODQ59161.1"/>
    <property type="molecule type" value="Genomic_DNA"/>
</dbReference>
<keyword evidence="1" id="KW-0853">WD repeat</keyword>
<organism evidence="4 5">
    <name type="scientific">Wickerhamomyces anomalus (strain ATCC 58044 / CBS 1984 / NCYC 433 / NRRL Y-366-8)</name>
    <name type="common">Yeast</name>
    <name type="synonym">Hansenula anomala</name>
    <dbReference type="NCBI Taxonomy" id="683960"/>
    <lineage>
        <taxon>Eukaryota</taxon>
        <taxon>Fungi</taxon>
        <taxon>Dikarya</taxon>
        <taxon>Ascomycota</taxon>
        <taxon>Saccharomycotina</taxon>
        <taxon>Saccharomycetes</taxon>
        <taxon>Phaffomycetales</taxon>
        <taxon>Wickerhamomycetaceae</taxon>
        <taxon>Wickerhamomyces</taxon>
    </lineage>
</organism>
<proteinExistence type="predicted"/>
<dbReference type="PANTHER" id="PTHR44472">
    <property type="entry name" value="DDB1- AND CUL4-ASSOCIATED FACTOR 4-RELATED"/>
    <property type="match status" value="1"/>
</dbReference>
<name>A0A1E3P135_WICAA</name>
<dbReference type="GeneID" id="30202181"/>
<keyword evidence="5" id="KW-1185">Reference proteome</keyword>
<protein>
    <submittedName>
        <fullName evidence="4">Uncharacterized protein</fullName>
    </submittedName>
</protein>
<sequence length="412" mass="46926">MEIPGYYFDETKKKYFKITHNDGGSRASKYSSSSIKKVNEKNERSRKRAKFEIKPTNNVPFALKEAQHIQSMISSRPIDQIRASIQEFEITKLRFEGSMKTRGRLNSDSLKKITCDGQSMILSSLNNIYEIPLESLEFNSTQELFPMLKLHRVDKVTSLLRDLTIVENNETRPIIRTWFGGSPDEPSEVELSTEVPHMTTRSHVQSPKNESFNKSIYNYHSDSILICGSKSVLKYSSNLFGSNRQVIYKGFDVLSIDSKEKNIYVLGARNGQAMVVDDRLDYRRFSQGNDNRRGNSPLINIKCLSADRVLCSYLGSKLKLFDIRMGFKNPLVDYNTAKSVQNVFGEQLEMIDDRIARLQNQSLCEFFNITNPVPLRTIEFSSDEQAIDSCSSLKGSAQKLLTTDGKNIGFYG</sequence>
<dbReference type="Proteomes" id="UP000094112">
    <property type="component" value="Unassembled WGS sequence"/>
</dbReference>
<gene>
    <name evidence="4" type="ORF">WICANDRAFT_79688</name>
</gene>
<evidence type="ECO:0000256" key="3">
    <source>
        <dbReference type="SAM" id="MobiDB-lite"/>
    </source>
</evidence>
<dbReference type="AlphaFoldDB" id="A0A1E3P135"/>
<keyword evidence="2" id="KW-0677">Repeat</keyword>
<evidence type="ECO:0000313" key="4">
    <source>
        <dbReference type="EMBL" id="ODQ59161.1"/>
    </source>
</evidence>
<dbReference type="PANTHER" id="PTHR44472:SF1">
    <property type="entry name" value="DDB1 AND CUL4 ASSOCIATED FACTOR 4"/>
    <property type="match status" value="1"/>
</dbReference>